<dbReference type="Gene3D" id="3.30.559.10">
    <property type="entry name" value="Chloramphenicol acetyltransferase-like domain"/>
    <property type="match status" value="2"/>
</dbReference>
<dbReference type="GeneID" id="63841631"/>
<dbReference type="OrthoDB" id="429813at2759"/>
<dbReference type="InterPro" id="IPR023213">
    <property type="entry name" value="CAT-like_dom_sf"/>
</dbReference>
<feature type="non-terminal residue" evidence="3">
    <location>
        <position position="1"/>
    </location>
</feature>
<evidence type="ECO:0000313" key="3">
    <source>
        <dbReference type="EMBL" id="KAF3760412.1"/>
    </source>
</evidence>
<comment type="caution">
    <text evidence="3">The sequence shown here is derived from an EMBL/GenBank/DDBJ whole genome shotgun (WGS) entry which is preliminary data.</text>
</comment>
<dbReference type="PANTHER" id="PTHR31642">
    <property type="entry name" value="TRICHOTHECENE 3-O-ACETYLTRANSFERASE"/>
    <property type="match status" value="1"/>
</dbReference>
<sequence>ITKMASPKRFALNALDNIMPRFFSSLIFTFRLSKEATHDQALQLLQESLRTACDELPYFRRKVFSIPISPENKTPGRLEAREHQDWIPQVLRNDLTKSWPEYDDMVEDGLPQDLLDGSQLFPPGRHIIDLDHEGTPLLVAQANYVRGGLLLGVSMFHSLVDGMSGALILRMWAKHMRIHSGETVAAFDISPGSCDYDTLHEVWKTSGAPVAEGTPDDWRLLGLLPPGVEDRPSGAPPPPMRSSIFYISGTSFARLGAIAAGSSTNGHVDGGGADGDDGVKLGGTANDALMALLWRCVMRARRAAAPESPSYGASEVAELDTTLNGRAFFGEELPWQYMGTLVYIVTTRMTVAELTDPATPLSAVVSAVRNSVARVTRERALSVYGLAATRLEGYTAETLRWPFATFEGAEACFSSLVSLPVMDISFGGKVFAGNGVPDYVRPERRALDHVCRNCNILPLRLEGGTEVFISLTVDEMALLERDAEFAEYAQLVCH</sequence>
<dbReference type="GO" id="GO:0016747">
    <property type="term" value="F:acyltransferase activity, transferring groups other than amino-acyl groups"/>
    <property type="evidence" value="ECO:0007669"/>
    <property type="project" value="TreeGrafter"/>
</dbReference>
<accession>A0A9P5CJR8</accession>
<dbReference type="EMBL" id="MU032353">
    <property type="protein sequence ID" value="KAF3760412.1"/>
    <property type="molecule type" value="Genomic_DNA"/>
</dbReference>
<feature type="domain" description="Trichothecene 3-O-acetyltransferase-like N-terminal" evidence="2">
    <location>
        <begin position="25"/>
        <end position="174"/>
    </location>
</feature>
<dbReference type="RefSeq" id="XP_040771391.1">
    <property type="nucleotide sequence ID" value="XM_040924502.1"/>
</dbReference>
<name>A0A9P5CJR8_CRYP1</name>
<evidence type="ECO:0000313" key="4">
    <source>
        <dbReference type="Proteomes" id="UP000803844"/>
    </source>
</evidence>
<protein>
    <recommendedName>
        <fullName evidence="2">Trichothecene 3-O-acetyltransferase-like N-terminal domain-containing protein</fullName>
    </recommendedName>
</protein>
<dbReference type="Proteomes" id="UP000803844">
    <property type="component" value="Unassembled WGS sequence"/>
</dbReference>
<evidence type="ECO:0000259" key="2">
    <source>
        <dbReference type="Pfam" id="PF22664"/>
    </source>
</evidence>
<organism evidence="3 4">
    <name type="scientific">Cryphonectria parasitica (strain ATCC 38755 / EP155)</name>
    <dbReference type="NCBI Taxonomy" id="660469"/>
    <lineage>
        <taxon>Eukaryota</taxon>
        <taxon>Fungi</taxon>
        <taxon>Dikarya</taxon>
        <taxon>Ascomycota</taxon>
        <taxon>Pezizomycotina</taxon>
        <taxon>Sordariomycetes</taxon>
        <taxon>Sordariomycetidae</taxon>
        <taxon>Diaporthales</taxon>
        <taxon>Cryphonectriaceae</taxon>
        <taxon>Cryphonectria-Endothia species complex</taxon>
        <taxon>Cryphonectria</taxon>
    </lineage>
</organism>
<dbReference type="InterPro" id="IPR054710">
    <property type="entry name" value="Tri101-like_N"/>
</dbReference>
<evidence type="ECO:0000256" key="1">
    <source>
        <dbReference type="ARBA" id="ARBA00022679"/>
    </source>
</evidence>
<dbReference type="AlphaFoldDB" id="A0A9P5CJR8"/>
<dbReference type="PANTHER" id="PTHR31642:SF310">
    <property type="entry name" value="FATTY ALCOHOL:CAFFEOYL-COA ACYLTRANSFERASE"/>
    <property type="match status" value="1"/>
</dbReference>
<proteinExistence type="predicted"/>
<dbReference type="Pfam" id="PF02458">
    <property type="entry name" value="Transferase"/>
    <property type="match status" value="1"/>
</dbReference>
<keyword evidence="1" id="KW-0808">Transferase</keyword>
<reference evidence="3" key="1">
    <citation type="journal article" date="2020" name="Phytopathology">
        <title>Genome sequence of the chestnut blight fungus Cryphonectria parasitica EP155: A fundamental resource for an archetypical invasive plant pathogen.</title>
        <authorList>
            <person name="Crouch J.A."/>
            <person name="Dawe A."/>
            <person name="Aerts A."/>
            <person name="Barry K."/>
            <person name="Churchill A.C.L."/>
            <person name="Grimwood J."/>
            <person name="Hillman B."/>
            <person name="Milgroom M.G."/>
            <person name="Pangilinan J."/>
            <person name="Smith M."/>
            <person name="Salamov A."/>
            <person name="Schmutz J."/>
            <person name="Yadav J."/>
            <person name="Grigoriev I.V."/>
            <person name="Nuss D."/>
        </authorList>
    </citation>
    <scope>NUCLEOTIDE SEQUENCE</scope>
    <source>
        <strain evidence="3">EP155</strain>
    </source>
</reference>
<dbReference type="Pfam" id="PF22664">
    <property type="entry name" value="TRI-like_N"/>
    <property type="match status" value="1"/>
</dbReference>
<gene>
    <name evidence="3" type="ORF">M406DRAFT_53048</name>
</gene>
<keyword evidence="4" id="KW-1185">Reference proteome</keyword>
<dbReference type="InterPro" id="IPR050317">
    <property type="entry name" value="Plant_Fungal_Acyltransferase"/>
</dbReference>